<dbReference type="PANTHER" id="PTHR30161:SF1">
    <property type="entry name" value="FLAGELLAR BIOSYNTHESIS PROTEIN FLHA-RELATED"/>
    <property type="match status" value="1"/>
</dbReference>
<proteinExistence type="inferred from homology"/>
<evidence type="ECO:0000259" key="7">
    <source>
        <dbReference type="PROSITE" id="PS50943"/>
    </source>
</evidence>
<dbReference type="Pfam" id="PF00771">
    <property type="entry name" value="FHIPEP"/>
    <property type="match status" value="2"/>
</dbReference>
<organism evidence="8 9">
    <name type="scientific">Mobilitalea sibirica</name>
    <dbReference type="NCBI Taxonomy" id="1462919"/>
    <lineage>
        <taxon>Bacteria</taxon>
        <taxon>Bacillati</taxon>
        <taxon>Bacillota</taxon>
        <taxon>Clostridia</taxon>
        <taxon>Lachnospirales</taxon>
        <taxon>Lachnospiraceae</taxon>
        <taxon>Mobilitalea</taxon>
    </lineage>
</organism>
<evidence type="ECO:0000256" key="5">
    <source>
        <dbReference type="ARBA" id="ARBA00022989"/>
    </source>
</evidence>
<evidence type="ECO:0000256" key="3">
    <source>
        <dbReference type="ARBA" id="ARBA00022475"/>
    </source>
</evidence>
<dbReference type="Proteomes" id="UP000623269">
    <property type="component" value="Unassembled WGS sequence"/>
</dbReference>
<dbReference type="InterPro" id="IPR001387">
    <property type="entry name" value="Cro/C1-type_HTH"/>
</dbReference>
<sequence>MVLYTKGLRDMGLIGFDERLAIARKEKGYTQEDLATRLGVTPQAVSKWERGNGYPDIELLCYIGEILNCSIDYLLHRETQGEKITESNDVKQKIQLLDKILAEPLVIEMGQGLVDIFMEESKSEFNTIRVLREKMALLYGVLVPIVRIRDNEELGFLEYRILAYDKVIYSEEIVAKEDFTFESICSRLEKVCIENYSKILNRQMVQTLVDNMIDKYPAVIKGVIPDKIPLALLQKVIATLVERKISIRNLIKIIEIMEEEVQNRKDEEQLIMAVAEKI</sequence>
<protein>
    <submittedName>
        <fullName evidence="8">FHIPEP family type III secretion protein</fullName>
    </submittedName>
</protein>
<evidence type="ECO:0000256" key="4">
    <source>
        <dbReference type="ARBA" id="ARBA00022692"/>
    </source>
</evidence>
<comment type="caution">
    <text evidence="8">The sequence shown here is derived from an EMBL/GenBank/DDBJ whole genome shotgun (WGS) entry which is preliminary data.</text>
</comment>
<comment type="subcellular location">
    <subcellularLocation>
        <location evidence="1">Cell membrane</location>
        <topology evidence="1">Multi-pass membrane protein</topology>
    </subcellularLocation>
</comment>
<dbReference type="PANTHER" id="PTHR30161">
    <property type="entry name" value="FLAGELLAR EXPORT PROTEIN, MEMBRANE FLHA SUBUNIT-RELATED"/>
    <property type="match status" value="1"/>
</dbReference>
<name>A0A8J7L0A1_9FIRM</name>
<dbReference type="InterPro" id="IPR042194">
    <property type="entry name" value="FHIPEP_1"/>
</dbReference>
<feature type="domain" description="HTH cro/C1-type" evidence="7">
    <location>
        <begin position="20"/>
        <end position="74"/>
    </location>
</feature>
<dbReference type="PROSITE" id="PS50943">
    <property type="entry name" value="HTH_CROC1"/>
    <property type="match status" value="1"/>
</dbReference>
<evidence type="ECO:0000256" key="2">
    <source>
        <dbReference type="ARBA" id="ARBA00008835"/>
    </source>
</evidence>
<dbReference type="SUPFAM" id="SSF47413">
    <property type="entry name" value="lambda repressor-like DNA-binding domains"/>
    <property type="match status" value="1"/>
</dbReference>
<gene>
    <name evidence="8" type="ORF">I5677_13505</name>
</gene>
<evidence type="ECO:0000313" key="9">
    <source>
        <dbReference type="Proteomes" id="UP000623269"/>
    </source>
</evidence>
<keyword evidence="5" id="KW-1133">Transmembrane helix</keyword>
<dbReference type="Pfam" id="PF01381">
    <property type="entry name" value="HTH_3"/>
    <property type="match status" value="1"/>
</dbReference>
<dbReference type="GO" id="GO:0005886">
    <property type="term" value="C:plasma membrane"/>
    <property type="evidence" value="ECO:0007669"/>
    <property type="project" value="UniProtKB-SubCell"/>
</dbReference>
<dbReference type="GO" id="GO:0044780">
    <property type="term" value="P:bacterial-type flagellum assembly"/>
    <property type="evidence" value="ECO:0007669"/>
    <property type="project" value="TreeGrafter"/>
</dbReference>
<dbReference type="EMBL" id="JAEAGR010000015">
    <property type="protein sequence ID" value="MBH1941913.1"/>
    <property type="molecule type" value="Genomic_DNA"/>
</dbReference>
<comment type="similarity">
    <text evidence="2">Belongs to the FHIPEP (flagella/HR/invasion proteins export pore) family.</text>
</comment>
<keyword evidence="4" id="KW-0812">Transmembrane</keyword>
<dbReference type="InterPro" id="IPR010982">
    <property type="entry name" value="Lambda_DNA-bd_dom_sf"/>
</dbReference>
<dbReference type="CDD" id="cd00093">
    <property type="entry name" value="HTH_XRE"/>
    <property type="match status" value="1"/>
</dbReference>
<evidence type="ECO:0000313" key="8">
    <source>
        <dbReference type="EMBL" id="MBH1941913.1"/>
    </source>
</evidence>
<keyword evidence="9" id="KW-1185">Reference proteome</keyword>
<dbReference type="SMART" id="SM00530">
    <property type="entry name" value="HTH_XRE"/>
    <property type="match status" value="1"/>
</dbReference>
<dbReference type="Gene3D" id="3.40.30.60">
    <property type="entry name" value="FHIPEP family, domain 1"/>
    <property type="match status" value="1"/>
</dbReference>
<dbReference type="GO" id="GO:0003677">
    <property type="term" value="F:DNA binding"/>
    <property type="evidence" value="ECO:0007669"/>
    <property type="project" value="InterPro"/>
</dbReference>
<reference evidence="8" key="1">
    <citation type="submission" date="2020-12" db="EMBL/GenBank/DDBJ databases">
        <title>M. sibirica DSM 26468T genome.</title>
        <authorList>
            <person name="Thieme N."/>
            <person name="Rettenmaier R."/>
            <person name="Zverlov V."/>
            <person name="Liebl W."/>
        </authorList>
    </citation>
    <scope>NUCLEOTIDE SEQUENCE</scope>
    <source>
        <strain evidence="8">DSM 26468</strain>
    </source>
</reference>
<keyword evidence="6" id="KW-0472">Membrane</keyword>
<keyword evidence="3" id="KW-1003">Cell membrane</keyword>
<dbReference type="AlphaFoldDB" id="A0A8J7L0A1"/>
<accession>A0A8J7L0A1</accession>
<dbReference type="GO" id="GO:0009306">
    <property type="term" value="P:protein secretion"/>
    <property type="evidence" value="ECO:0007669"/>
    <property type="project" value="InterPro"/>
</dbReference>
<evidence type="ECO:0000256" key="1">
    <source>
        <dbReference type="ARBA" id="ARBA00004651"/>
    </source>
</evidence>
<evidence type="ECO:0000256" key="6">
    <source>
        <dbReference type="ARBA" id="ARBA00023136"/>
    </source>
</evidence>
<dbReference type="InterPro" id="IPR001712">
    <property type="entry name" value="T3SS_FHIPEP"/>
</dbReference>
<dbReference type="Gene3D" id="1.10.260.40">
    <property type="entry name" value="lambda repressor-like DNA-binding domains"/>
    <property type="match status" value="1"/>
</dbReference>
<dbReference type="InterPro" id="IPR042193">
    <property type="entry name" value="FHIPEP_3"/>
</dbReference>
<dbReference type="Gene3D" id="1.10.8.540">
    <property type="entry name" value="FHIPEP family, domain 3"/>
    <property type="match status" value="1"/>
</dbReference>